<feature type="signal peptide" evidence="2">
    <location>
        <begin position="1"/>
        <end position="22"/>
    </location>
</feature>
<protein>
    <submittedName>
        <fullName evidence="4">Ig-like domain-containing protein</fullName>
    </submittedName>
</protein>
<evidence type="ECO:0000256" key="1">
    <source>
        <dbReference type="ARBA" id="ARBA00022729"/>
    </source>
</evidence>
<evidence type="ECO:0000259" key="3">
    <source>
        <dbReference type="Pfam" id="PF13205"/>
    </source>
</evidence>
<feature type="chain" id="PRO_5013020888" evidence="2">
    <location>
        <begin position="23"/>
        <end position="581"/>
    </location>
</feature>
<dbReference type="Proteomes" id="UP000187608">
    <property type="component" value="Unassembled WGS sequence"/>
</dbReference>
<dbReference type="InterPro" id="IPR032812">
    <property type="entry name" value="SbsA_Ig"/>
</dbReference>
<reference evidence="5" key="1">
    <citation type="submission" date="2017-01" db="EMBL/GenBank/DDBJ databases">
        <authorList>
            <person name="Varghese N."/>
            <person name="Submissions S."/>
        </authorList>
    </citation>
    <scope>NUCLEOTIDE SEQUENCE [LARGE SCALE GENOMIC DNA]</scope>
    <source>
        <strain evidence="5">DSM 23127</strain>
    </source>
</reference>
<keyword evidence="5" id="KW-1185">Reference proteome</keyword>
<sequence length="581" mass="67284">MTRKITGFLLFLFLFYPLFTHAEDAWNVTPDKSWSIDFNKNMGTDKDSFLQKASDHIYIEDSDGAIHPVSLSLPDLDRVKVTPQESYTSGRTYTLVVEEALTDRHGQTLVKEASRTFTVQPYGNQKKTFSADKTLPPYVKNTNIESVHDTSYWKWTEEDQSYLQQDISKQQLFIEMKDLQKELEEVNSHYLDINGFHFYTSAVHSKLDALRRGMEARYNLLYFNQYNYSETSITYNEERATMAADHTNEGMFEADKELYNALIDYPYATSYTDNITVVSTPYTFEGINGFAKRSDSTIYLSATQEEAPKTFYHELGHMFDFFFEPSRDTYSSIRNYTDFDETYENSYTESFAEDFKVVRYPYEDVIANLNKIGTPSEETIKELESFFQETEKKAEPEVPSLLINGRPHYSDIQVTSDNQVTFSGDYLFGSIQVETPDGNQDSVEFGQSYSFEKEGVYTFQTPEGKILFLYDKDGIWSRQESSTLKRVTMGQLTDEAYDWASSHEFEAGVFRYNKDHSFLMLNAGYYKPFKITDSAITSEEIRLKLDEGREDYYIYAIPESLQSLPVLIENNFLDIPDSSSD</sequence>
<keyword evidence="1 2" id="KW-0732">Signal</keyword>
<accession>A0A1N7IZN3</accession>
<evidence type="ECO:0000256" key="2">
    <source>
        <dbReference type="SAM" id="SignalP"/>
    </source>
</evidence>
<proteinExistence type="predicted"/>
<gene>
    <name evidence="4" type="ORF">SAMN05421687_10370</name>
</gene>
<evidence type="ECO:0000313" key="5">
    <source>
        <dbReference type="Proteomes" id="UP000187608"/>
    </source>
</evidence>
<dbReference type="EMBL" id="FTOC01000003">
    <property type="protein sequence ID" value="SIS42578.1"/>
    <property type="molecule type" value="Genomic_DNA"/>
</dbReference>
<evidence type="ECO:0000313" key="4">
    <source>
        <dbReference type="EMBL" id="SIS42578.1"/>
    </source>
</evidence>
<dbReference type="AlphaFoldDB" id="A0A1N7IZN3"/>
<feature type="domain" description="SbsA Ig-like" evidence="3">
    <location>
        <begin position="23"/>
        <end position="118"/>
    </location>
</feature>
<dbReference type="RefSeq" id="WP_076557541.1">
    <property type="nucleotide sequence ID" value="NZ_FTOC01000003.1"/>
</dbReference>
<dbReference type="OrthoDB" id="27389at2"/>
<dbReference type="Pfam" id="PF13205">
    <property type="entry name" value="Big_5"/>
    <property type="match status" value="1"/>
</dbReference>
<name>A0A1N7IZN3_9BACI</name>
<dbReference type="STRING" id="570947.SAMN05421687_10370"/>
<organism evidence="4 5">
    <name type="scientific">Salimicrobium flavidum</name>
    <dbReference type="NCBI Taxonomy" id="570947"/>
    <lineage>
        <taxon>Bacteria</taxon>
        <taxon>Bacillati</taxon>
        <taxon>Bacillota</taxon>
        <taxon>Bacilli</taxon>
        <taxon>Bacillales</taxon>
        <taxon>Bacillaceae</taxon>
        <taxon>Salimicrobium</taxon>
    </lineage>
</organism>